<dbReference type="STRING" id="227598.APY94_10415"/>
<gene>
    <name evidence="1" type="ORF">APY94_10415</name>
</gene>
<organism evidence="1 2">
    <name type="scientific">Thermococcus celericrescens</name>
    <dbReference type="NCBI Taxonomy" id="227598"/>
    <lineage>
        <taxon>Archaea</taxon>
        <taxon>Methanobacteriati</taxon>
        <taxon>Methanobacteriota</taxon>
        <taxon>Thermococci</taxon>
        <taxon>Thermococcales</taxon>
        <taxon>Thermococcaceae</taxon>
        <taxon>Thermococcus</taxon>
    </lineage>
</organism>
<dbReference type="AlphaFoldDB" id="A0A100XW85"/>
<accession>A0A100XW85</accession>
<evidence type="ECO:0000313" key="1">
    <source>
        <dbReference type="EMBL" id="KUH32301.1"/>
    </source>
</evidence>
<comment type="caution">
    <text evidence="1">The sequence shown here is derived from an EMBL/GenBank/DDBJ whole genome shotgun (WGS) entry which is preliminary data.</text>
</comment>
<protein>
    <submittedName>
        <fullName evidence="1">Uncharacterized protein</fullName>
    </submittedName>
</protein>
<proteinExistence type="predicted"/>
<evidence type="ECO:0000313" key="2">
    <source>
        <dbReference type="Proteomes" id="UP000053462"/>
    </source>
</evidence>
<dbReference type="Proteomes" id="UP000053462">
    <property type="component" value="Unassembled WGS sequence"/>
</dbReference>
<name>A0A100XW85_9EURY</name>
<dbReference type="EMBL" id="LLYW01000036">
    <property type="protein sequence ID" value="KUH32301.1"/>
    <property type="molecule type" value="Genomic_DNA"/>
</dbReference>
<keyword evidence="2" id="KW-1185">Reference proteome</keyword>
<reference evidence="1 2" key="1">
    <citation type="submission" date="2015-10" db="EMBL/GenBank/DDBJ databases">
        <title>Draft genome sequence of Thermococcus celericrescens strain DSM 17994.</title>
        <authorList>
            <person name="Hong S.-J."/>
            <person name="Park C.-E."/>
            <person name="Shin J.-H."/>
        </authorList>
    </citation>
    <scope>NUCLEOTIDE SEQUENCE [LARGE SCALE GENOMIC DNA]</scope>
    <source>
        <strain evidence="1 2">DSM 17994</strain>
    </source>
</reference>
<sequence length="128" mass="14647">MKKLVRLSLLLCLVGLVSIASVSAWTSKIVISSSGCWRMYDHDTDTPQWSQDEWVWAGVSGWLNICDGRITVDTSTVKHVARWSGVRVDKSRVQRYRGARVSFTKIPYERYNGERGVAFALIPHFYKH</sequence>